<dbReference type="EMBL" id="CP087830">
    <property type="protein sequence ID" value="UZA04497.1"/>
    <property type="molecule type" value="Genomic_DNA"/>
</dbReference>
<reference evidence="4 5" key="1">
    <citation type="journal article" date="2022" name="BMC Microbiol.">
        <title>Whole genome sequencing of Moraxella bovis strains from North America reveals two genotypes with different genetic determinants.</title>
        <authorList>
            <person name="Wynn E.L."/>
            <person name="Hille M.M."/>
            <person name="Loy J.D."/>
            <person name="Schuller G."/>
            <person name="Kuhn K.L."/>
            <person name="Dickey A.M."/>
            <person name="Bono J.L."/>
            <person name="Clawson M.L."/>
        </authorList>
    </citation>
    <scope>NUCLEOTIDE SEQUENCE [LARGE SCALE GENOMIC DNA]</scope>
    <source>
        <strain evidence="3">SAM102599</strain>
        <strain evidence="4 5">SAM57978</strain>
    </source>
</reference>
<protein>
    <submittedName>
        <fullName evidence="4">BRO family protein</fullName>
    </submittedName>
</protein>
<evidence type="ECO:0000313" key="3">
    <source>
        <dbReference type="EMBL" id="UZA04497.1"/>
    </source>
</evidence>
<dbReference type="SMART" id="SM01040">
    <property type="entry name" value="Bro-N"/>
    <property type="match status" value="1"/>
</dbReference>
<dbReference type="PANTHER" id="PTHR36180:SF2">
    <property type="entry name" value="BRO FAMILY PROTEIN"/>
    <property type="match status" value="1"/>
</dbReference>
<dbReference type="Proteomes" id="UP001163632">
    <property type="component" value="Chromosome"/>
</dbReference>
<dbReference type="RefSeq" id="WP_264695700.1">
    <property type="nucleotide sequence ID" value="NZ_CP087781.1"/>
</dbReference>
<evidence type="ECO:0000313" key="6">
    <source>
        <dbReference type="Proteomes" id="UP001163632"/>
    </source>
</evidence>
<proteinExistence type="predicted"/>
<gene>
    <name evidence="3" type="ORF">LP092_07170</name>
    <name evidence="4" type="ORF">LP129_05375</name>
</gene>
<sequence length="280" mass="31725">MNNQIINFTFEAQTVRTATNPQGEIYFCLPDVANVLEISRSSDLLQVQKDFVKNETPKKRGMLDPKGVARLSTPTKGGTQQITFISEPNLYRVIFRSNKAEAVKFQNWVFDEVLPSIRKNGTYTTKSTAHDRTPLRQAVTALTAKFGLMHDEAYRLVHQYMGVNSIDEIALDDLPKAVAYVHSLLLSTHNNDQNAFWQMVGLLEHERISGEIRQLNDTINQAERLIRQARVQINQLNTGTGLLYDAFGEQYLPTKVPVLDKAQAFIDRQMAMKKKIGLIS</sequence>
<dbReference type="AlphaFoldDB" id="A0AAX3EX29"/>
<dbReference type="InterPro" id="IPR003497">
    <property type="entry name" value="BRO_N_domain"/>
</dbReference>
<accession>A0AAX3EX29</accession>
<evidence type="ECO:0000313" key="5">
    <source>
        <dbReference type="Proteomes" id="UP001163283"/>
    </source>
</evidence>
<keyword evidence="1" id="KW-0175">Coiled coil</keyword>
<dbReference type="Pfam" id="PF02498">
    <property type="entry name" value="Bro-N"/>
    <property type="match status" value="1"/>
</dbReference>
<dbReference type="EMBL" id="CP087781">
    <property type="protein sequence ID" value="UZA52565.1"/>
    <property type="molecule type" value="Genomic_DNA"/>
</dbReference>
<keyword evidence="6" id="KW-1185">Reference proteome</keyword>
<feature type="coiled-coil region" evidence="1">
    <location>
        <begin position="205"/>
        <end position="239"/>
    </location>
</feature>
<evidence type="ECO:0000256" key="1">
    <source>
        <dbReference type="SAM" id="Coils"/>
    </source>
</evidence>
<evidence type="ECO:0000259" key="2">
    <source>
        <dbReference type="PROSITE" id="PS51750"/>
    </source>
</evidence>
<feature type="domain" description="Bro-N" evidence="2">
    <location>
        <begin position="2"/>
        <end position="121"/>
    </location>
</feature>
<name>A0AAX3EX29_MORBO</name>
<dbReference type="Proteomes" id="UP001163283">
    <property type="component" value="Chromosome"/>
</dbReference>
<dbReference type="PROSITE" id="PS51750">
    <property type="entry name" value="BRO_N"/>
    <property type="match status" value="1"/>
</dbReference>
<evidence type="ECO:0000313" key="4">
    <source>
        <dbReference type="EMBL" id="UZA52565.1"/>
    </source>
</evidence>
<dbReference type="PANTHER" id="PTHR36180">
    <property type="entry name" value="DNA-BINDING PROTEIN-RELATED-RELATED"/>
    <property type="match status" value="1"/>
</dbReference>
<organism evidence="4 5">
    <name type="scientific">Moraxella bovis</name>
    <dbReference type="NCBI Taxonomy" id="476"/>
    <lineage>
        <taxon>Bacteria</taxon>
        <taxon>Pseudomonadati</taxon>
        <taxon>Pseudomonadota</taxon>
        <taxon>Gammaproteobacteria</taxon>
        <taxon>Moraxellales</taxon>
        <taxon>Moraxellaceae</taxon>
        <taxon>Moraxella</taxon>
    </lineage>
</organism>